<dbReference type="AlphaFoldDB" id="A0AA39WJ95"/>
<dbReference type="Proteomes" id="UP001175000">
    <property type="component" value="Unassembled WGS sequence"/>
</dbReference>
<protein>
    <submittedName>
        <fullName evidence="3">Uncharacterized protein</fullName>
    </submittedName>
</protein>
<name>A0AA39WJ95_9PEZI</name>
<evidence type="ECO:0000256" key="1">
    <source>
        <dbReference type="SAM" id="MobiDB-lite"/>
    </source>
</evidence>
<accession>A0AA39WJ95</accession>
<organism evidence="3 4">
    <name type="scientific">Immersiella caudata</name>
    <dbReference type="NCBI Taxonomy" id="314043"/>
    <lineage>
        <taxon>Eukaryota</taxon>
        <taxon>Fungi</taxon>
        <taxon>Dikarya</taxon>
        <taxon>Ascomycota</taxon>
        <taxon>Pezizomycotina</taxon>
        <taxon>Sordariomycetes</taxon>
        <taxon>Sordariomycetidae</taxon>
        <taxon>Sordariales</taxon>
        <taxon>Lasiosphaeriaceae</taxon>
        <taxon>Immersiella</taxon>
    </lineage>
</organism>
<reference evidence="3" key="1">
    <citation type="submission" date="2023-06" db="EMBL/GenBank/DDBJ databases">
        <title>Genome-scale phylogeny and comparative genomics of the fungal order Sordariales.</title>
        <authorList>
            <consortium name="Lawrence Berkeley National Laboratory"/>
            <person name="Hensen N."/>
            <person name="Bonometti L."/>
            <person name="Westerberg I."/>
            <person name="Brannstrom I.O."/>
            <person name="Guillou S."/>
            <person name="Cros-Aarteil S."/>
            <person name="Calhoun S."/>
            <person name="Haridas S."/>
            <person name="Kuo A."/>
            <person name="Mondo S."/>
            <person name="Pangilinan J."/>
            <person name="Riley R."/>
            <person name="Labutti K."/>
            <person name="Andreopoulos B."/>
            <person name="Lipzen A."/>
            <person name="Chen C."/>
            <person name="Yanf M."/>
            <person name="Daum C."/>
            <person name="Ng V."/>
            <person name="Clum A."/>
            <person name="Steindorff A."/>
            <person name="Ohm R."/>
            <person name="Martin F."/>
            <person name="Silar P."/>
            <person name="Natvig D."/>
            <person name="Lalanne C."/>
            <person name="Gautier V."/>
            <person name="Ament-Velasquez S.L."/>
            <person name="Kruys A."/>
            <person name="Hutchinson M.I."/>
            <person name="Powell A.J."/>
            <person name="Barry K."/>
            <person name="Miller A.N."/>
            <person name="Grigoriev I.V."/>
            <person name="Debuchy R."/>
            <person name="Gladieux P."/>
            <person name="Thoren M.H."/>
            <person name="Johannesson H."/>
        </authorList>
    </citation>
    <scope>NUCLEOTIDE SEQUENCE</scope>
    <source>
        <strain evidence="3">CBS 606.72</strain>
    </source>
</reference>
<keyword evidence="2" id="KW-0732">Signal</keyword>
<evidence type="ECO:0000256" key="2">
    <source>
        <dbReference type="SAM" id="SignalP"/>
    </source>
</evidence>
<feature type="chain" id="PRO_5041244638" evidence="2">
    <location>
        <begin position="23"/>
        <end position="394"/>
    </location>
</feature>
<gene>
    <name evidence="3" type="ORF">B0T14DRAFT_567942</name>
</gene>
<evidence type="ECO:0000313" key="4">
    <source>
        <dbReference type="Proteomes" id="UP001175000"/>
    </source>
</evidence>
<proteinExistence type="predicted"/>
<feature type="compositionally biased region" description="Gly residues" evidence="1">
    <location>
        <begin position="119"/>
        <end position="133"/>
    </location>
</feature>
<feature type="signal peptide" evidence="2">
    <location>
        <begin position="1"/>
        <end position="22"/>
    </location>
</feature>
<feature type="region of interest" description="Disordered" evidence="1">
    <location>
        <begin position="91"/>
        <end position="161"/>
    </location>
</feature>
<comment type="caution">
    <text evidence="3">The sequence shown here is derived from an EMBL/GenBank/DDBJ whole genome shotgun (WGS) entry which is preliminary data.</text>
</comment>
<sequence>MLLAALPHLLALANALTPVTTACDSGWHDPVPDFNENGAPLLQRWPVIYADQIVGLWPNPFMGGNSSTDCVFPTCCKFAECSTLSYRAANGSDSNKGKGKDVKASGQDKKQEGGRKGEQGGQQGGDKGTGDTGEGAEDDTGGDKDDEDGEDESGSDASGFSNDSDFNLGRCCDIFCQACAGSAAFKYCANEKDCDLAPEGFNHCCDEVVGEGAWGCINLPKAEERRPGSGLSCPPSPLPNTKARDTYAGGSLSTWRCAGDKRIPVPTLLGAPSRRYGRGLDDKTSAPEIWFFLHPGYDAAARLSAPQGTLVQVWESHIKLYYKHYPCVAARSNPVIEFVYFPHVPLRRCRKPETPDEEAPDPFLLFSSLRHHCNSPHNLNEAIEIIQELTELLA</sequence>
<dbReference type="EMBL" id="JAULSU010000005">
    <property type="protein sequence ID" value="KAK0616335.1"/>
    <property type="molecule type" value="Genomic_DNA"/>
</dbReference>
<feature type="compositionally biased region" description="Acidic residues" evidence="1">
    <location>
        <begin position="134"/>
        <end position="154"/>
    </location>
</feature>
<evidence type="ECO:0000313" key="3">
    <source>
        <dbReference type="EMBL" id="KAK0616335.1"/>
    </source>
</evidence>
<keyword evidence="4" id="KW-1185">Reference proteome</keyword>
<feature type="compositionally biased region" description="Basic and acidic residues" evidence="1">
    <location>
        <begin position="95"/>
        <end position="118"/>
    </location>
</feature>